<evidence type="ECO:0000256" key="4">
    <source>
        <dbReference type="ARBA" id="ARBA00022692"/>
    </source>
</evidence>
<dbReference type="GO" id="GO:0022857">
    <property type="term" value="F:transmembrane transporter activity"/>
    <property type="evidence" value="ECO:0007669"/>
    <property type="project" value="InterPro"/>
</dbReference>
<dbReference type="InterPro" id="IPR011701">
    <property type="entry name" value="MFS"/>
</dbReference>
<keyword evidence="5 7" id="KW-1133">Transmembrane helix</keyword>
<keyword evidence="9" id="KW-1185">Reference proteome</keyword>
<feature type="transmembrane region" description="Helical" evidence="7">
    <location>
        <begin position="209"/>
        <end position="230"/>
    </location>
</feature>
<protein>
    <submittedName>
        <fullName evidence="8">MFS transporter</fullName>
    </submittedName>
</protein>
<dbReference type="GO" id="GO:0005886">
    <property type="term" value="C:plasma membrane"/>
    <property type="evidence" value="ECO:0007669"/>
    <property type="project" value="UniProtKB-SubCell"/>
</dbReference>
<dbReference type="OrthoDB" id="9775268at2"/>
<dbReference type="SUPFAM" id="SSF103473">
    <property type="entry name" value="MFS general substrate transporter"/>
    <property type="match status" value="1"/>
</dbReference>
<evidence type="ECO:0000313" key="9">
    <source>
        <dbReference type="Proteomes" id="UP000297975"/>
    </source>
</evidence>
<dbReference type="EMBL" id="SOPW01000005">
    <property type="protein sequence ID" value="TFB22770.1"/>
    <property type="molecule type" value="Genomic_DNA"/>
</dbReference>
<keyword evidence="2" id="KW-0813">Transport</keyword>
<evidence type="ECO:0000256" key="1">
    <source>
        <dbReference type="ARBA" id="ARBA00004651"/>
    </source>
</evidence>
<feature type="transmembrane region" description="Helical" evidence="7">
    <location>
        <begin position="250"/>
        <end position="270"/>
    </location>
</feature>
<evidence type="ECO:0000256" key="5">
    <source>
        <dbReference type="ARBA" id="ARBA00022989"/>
    </source>
</evidence>
<reference evidence="8 9" key="1">
    <citation type="submission" date="2019-03" db="EMBL/GenBank/DDBJ databases">
        <authorList>
            <person name="He R.-H."/>
        </authorList>
    </citation>
    <scope>NUCLEOTIDE SEQUENCE [LARGE SCALE GENOMIC DNA]</scope>
    <source>
        <strain evidence="9">SH 714</strain>
    </source>
</reference>
<dbReference type="InterPro" id="IPR036259">
    <property type="entry name" value="MFS_trans_sf"/>
</dbReference>
<evidence type="ECO:0000256" key="2">
    <source>
        <dbReference type="ARBA" id="ARBA00022448"/>
    </source>
</evidence>
<feature type="transmembrane region" description="Helical" evidence="7">
    <location>
        <begin position="102"/>
        <end position="120"/>
    </location>
</feature>
<proteinExistence type="predicted"/>
<feature type="transmembrane region" description="Helical" evidence="7">
    <location>
        <begin position="338"/>
        <end position="361"/>
    </location>
</feature>
<evidence type="ECO:0000313" key="8">
    <source>
        <dbReference type="EMBL" id="TFB22770.1"/>
    </source>
</evidence>
<name>A0A4Y8IQG6_9BACI</name>
<dbReference type="CDD" id="cd06173">
    <property type="entry name" value="MFS_MefA_like"/>
    <property type="match status" value="1"/>
</dbReference>
<dbReference type="Gene3D" id="1.20.1250.20">
    <property type="entry name" value="MFS general substrate transporter like domains"/>
    <property type="match status" value="1"/>
</dbReference>
<dbReference type="Pfam" id="PF07690">
    <property type="entry name" value="MFS_1"/>
    <property type="match status" value="1"/>
</dbReference>
<feature type="transmembrane region" description="Helical" evidence="7">
    <location>
        <begin position="277"/>
        <end position="295"/>
    </location>
</feature>
<dbReference type="PANTHER" id="PTHR43266">
    <property type="entry name" value="MACROLIDE-EFFLUX PROTEIN"/>
    <property type="match status" value="1"/>
</dbReference>
<feature type="transmembrane region" description="Helical" evidence="7">
    <location>
        <begin position="367"/>
        <end position="388"/>
    </location>
</feature>
<feature type="transmembrane region" description="Helical" evidence="7">
    <location>
        <begin position="301"/>
        <end position="326"/>
    </location>
</feature>
<comment type="caution">
    <text evidence="8">The sequence shown here is derived from an EMBL/GenBank/DDBJ whole genome shotgun (WGS) entry which is preliminary data.</text>
</comment>
<keyword evidence="6 7" id="KW-0472">Membrane</keyword>
<dbReference type="Proteomes" id="UP000297975">
    <property type="component" value="Unassembled WGS sequence"/>
</dbReference>
<evidence type="ECO:0000256" key="3">
    <source>
        <dbReference type="ARBA" id="ARBA00022475"/>
    </source>
</evidence>
<comment type="subcellular location">
    <subcellularLocation>
        <location evidence="1">Cell membrane</location>
        <topology evidence="1">Multi-pass membrane protein</topology>
    </subcellularLocation>
</comment>
<organism evidence="8 9">
    <name type="scientific">Filobacillus milosensis</name>
    <dbReference type="NCBI Taxonomy" id="94137"/>
    <lineage>
        <taxon>Bacteria</taxon>
        <taxon>Bacillati</taxon>
        <taxon>Bacillota</taxon>
        <taxon>Bacilli</taxon>
        <taxon>Bacillales</taxon>
        <taxon>Bacillaceae</taxon>
        <taxon>Filobacillus</taxon>
    </lineage>
</organism>
<dbReference type="RefSeq" id="WP_134339466.1">
    <property type="nucleotide sequence ID" value="NZ_SOPW01000005.1"/>
</dbReference>
<feature type="transmembrane region" description="Helical" evidence="7">
    <location>
        <begin position="171"/>
        <end position="188"/>
    </location>
</feature>
<sequence length="405" mass="44801">MKNWHIWLQEKEYQKLFWSGVVNGVGNRFTQVALLALIYQMTESGFAIGLLFLIRLLPFLIMAPIGGRLADRLSKKYILVTIELVRIPIVLTLLFVDSPNQLWLIYLSSFGLALGEAVYAPTRKATIPSLVKNDRLLHVNAIEQVVLGVVLIIGSTSGGVISYLFGMNTAFILNAMSFLISAAFLIRLSIKDEHSTCFTKPVKDVPYKLFFKSPALFIFIFICFTMPIANGIDNVLLSIYALEVFEMGDLGVGLIYGSLGVGLVLSSFFSNWMKGKLIPVIIIFIALEGVGHIFLSLSPTFLLALLSILFITFSAGLSNISIDTLIMKTVPQSKQGTFFGLTEMISNVTLGIFIAIGGLLLEIFEPRTLGAVVGVLYMCLTIIYGLMFKRVNLIKEKRNLKKMVG</sequence>
<feature type="transmembrane region" description="Helical" evidence="7">
    <location>
        <begin position="77"/>
        <end position="96"/>
    </location>
</feature>
<accession>A0A4Y8IQG6</accession>
<gene>
    <name evidence="8" type="ORF">E3U55_05910</name>
</gene>
<feature type="transmembrane region" description="Helical" evidence="7">
    <location>
        <begin position="45"/>
        <end position="65"/>
    </location>
</feature>
<evidence type="ECO:0000256" key="6">
    <source>
        <dbReference type="ARBA" id="ARBA00023136"/>
    </source>
</evidence>
<keyword evidence="3" id="KW-1003">Cell membrane</keyword>
<evidence type="ECO:0000256" key="7">
    <source>
        <dbReference type="SAM" id="Phobius"/>
    </source>
</evidence>
<dbReference type="AlphaFoldDB" id="A0A4Y8IQG6"/>
<feature type="transmembrane region" description="Helical" evidence="7">
    <location>
        <begin position="16"/>
        <end position="39"/>
    </location>
</feature>
<dbReference type="PANTHER" id="PTHR43266:SF10">
    <property type="entry name" value="BACILYSIN EXPORTER BACE-RELATED"/>
    <property type="match status" value="1"/>
</dbReference>
<feature type="transmembrane region" description="Helical" evidence="7">
    <location>
        <begin position="141"/>
        <end position="165"/>
    </location>
</feature>
<keyword evidence="4 7" id="KW-0812">Transmembrane</keyword>